<proteinExistence type="predicted"/>
<name>A0A4V2MAA3_9ACTN</name>
<comment type="caution">
    <text evidence="2">The sequence shown here is derived from an EMBL/GenBank/DDBJ whole genome shotgun (WGS) entry which is preliminary data.</text>
</comment>
<sequence length="265" mass="28915">MSTAVDNRTEDAQRVAVATSMPRGVTSWYRLRQVLYAMLIGSRPMIGGYWAIMVVVFAVGGFIVQTGSGGTGFSMWDYGTQSPKYFSVAVGIMMAPAYLKLMVAQGVTRRMFSVAGGIFLVGAAAGTAVLWVLVYQVERVIYDWQGWAQAMENRHLFTSTSQIGMIFTEFFLLIVAHEVAGWLLGITFYRLGFWRGVLLLPLSVLPAAATEFLLVAQWLAEPLSRLGYDRPPLAVAVPAVAVVTALGLYAGYLLLRPMALKPAKG</sequence>
<keyword evidence="1" id="KW-0812">Transmembrane</keyword>
<feature type="transmembrane region" description="Helical" evidence="1">
    <location>
        <begin position="232"/>
        <end position="255"/>
    </location>
</feature>
<dbReference type="EMBL" id="SJKB01000008">
    <property type="protein sequence ID" value="TCC58512.1"/>
    <property type="molecule type" value="Genomic_DNA"/>
</dbReference>
<dbReference type="OrthoDB" id="5181393at2"/>
<feature type="transmembrane region" description="Helical" evidence="1">
    <location>
        <begin position="197"/>
        <end position="220"/>
    </location>
</feature>
<feature type="transmembrane region" description="Helical" evidence="1">
    <location>
        <begin position="85"/>
        <end position="104"/>
    </location>
</feature>
<gene>
    <name evidence="2" type="ORF">E0H73_24590</name>
</gene>
<dbReference type="AlphaFoldDB" id="A0A4V2MAA3"/>
<dbReference type="Proteomes" id="UP000291144">
    <property type="component" value="Unassembled WGS sequence"/>
</dbReference>
<keyword evidence="1" id="KW-0472">Membrane</keyword>
<organism evidence="2 3">
    <name type="scientific">Kribbella pittospori</name>
    <dbReference type="NCBI Taxonomy" id="722689"/>
    <lineage>
        <taxon>Bacteria</taxon>
        <taxon>Bacillati</taxon>
        <taxon>Actinomycetota</taxon>
        <taxon>Actinomycetes</taxon>
        <taxon>Propionibacteriales</taxon>
        <taxon>Kribbellaceae</taxon>
        <taxon>Kribbella</taxon>
    </lineage>
</organism>
<evidence type="ECO:0000313" key="2">
    <source>
        <dbReference type="EMBL" id="TCC58512.1"/>
    </source>
</evidence>
<evidence type="ECO:0000256" key="1">
    <source>
        <dbReference type="SAM" id="Phobius"/>
    </source>
</evidence>
<dbReference type="RefSeq" id="WP_131360527.1">
    <property type="nucleotide sequence ID" value="NZ_SJKB01000008.1"/>
</dbReference>
<protein>
    <submittedName>
        <fullName evidence="2">Uncharacterized protein</fullName>
    </submittedName>
</protein>
<feature type="transmembrane region" description="Helical" evidence="1">
    <location>
        <begin position="46"/>
        <end position="65"/>
    </location>
</feature>
<keyword evidence="1" id="KW-1133">Transmembrane helix</keyword>
<evidence type="ECO:0000313" key="3">
    <source>
        <dbReference type="Proteomes" id="UP000291144"/>
    </source>
</evidence>
<accession>A0A4V2MAA3</accession>
<reference evidence="2 3" key="1">
    <citation type="submission" date="2019-02" db="EMBL/GenBank/DDBJ databases">
        <title>Kribbella capetownensis sp. nov. and Kribbella speibonae sp. nov., isolated from soil.</title>
        <authorList>
            <person name="Curtis S.M."/>
            <person name="Norton I."/>
            <person name="Everest G.J."/>
            <person name="Meyers P.R."/>
        </authorList>
    </citation>
    <scope>NUCLEOTIDE SEQUENCE [LARGE SCALE GENOMIC DNA]</scope>
    <source>
        <strain evidence="2 3">NRRL B-24813</strain>
    </source>
</reference>
<feature type="transmembrane region" description="Helical" evidence="1">
    <location>
        <begin position="111"/>
        <end position="134"/>
    </location>
</feature>
<feature type="transmembrane region" description="Helical" evidence="1">
    <location>
        <begin position="163"/>
        <end position="185"/>
    </location>
</feature>
<keyword evidence="3" id="KW-1185">Reference proteome</keyword>